<dbReference type="Proteomes" id="UP001633002">
    <property type="component" value="Unassembled WGS sequence"/>
</dbReference>
<reference evidence="1 2" key="1">
    <citation type="submission" date="2024-09" db="EMBL/GenBank/DDBJ databases">
        <title>Chromosome-scale assembly of Riccia sorocarpa.</title>
        <authorList>
            <person name="Paukszto L."/>
        </authorList>
    </citation>
    <scope>NUCLEOTIDE SEQUENCE [LARGE SCALE GENOMIC DNA]</scope>
    <source>
        <strain evidence="1">LP-2024</strain>
        <tissue evidence="1">Aerial parts of the thallus</tissue>
    </source>
</reference>
<sequence length="96" mass="10973">MKQSAENTWKIQDVPMILAEDETRVKPRIRWEAKRDTLIGFCGNKENHVCEFGLELEMASNLADFDGLQSDIVIIEALKVGFSEAQDMLSIESWIQ</sequence>
<name>A0ABD3GM59_9MARC</name>
<dbReference type="AlphaFoldDB" id="A0ABD3GM59"/>
<keyword evidence="2" id="KW-1185">Reference proteome</keyword>
<organism evidence="1 2">
    <name type="scientific">Riccia sorocarpa</name>
    <dbReference type="NCBI Taxonomy" id="122646"/>
    <lineage>
        <taxon>Eukaryota</taxon>
        <taxon>Viridiplantae</taxon>
        <taxon>Streptophyta</taxon>
        <taxon>Embryophyta</taxon>
        <taxon>Marchantiophyta</taxon>
        <taxon>Marchantiopsida</taxon>
        <taxon>Marchantiidae</taxon>
        <taxon>Marchantiales</taxon>
        <taxon>Ricciaceae</taxon>
        <taxon>Riccia</taxon>
    </lineage>
</organism>
<protein>
    <submittedName>
        <fullName evidence="1">Uncharacterized protein</fullName>
    </submittedName>
</protein>
<comment type="caution">
    <text evidence="1">The sequence shown here is derived from an EMBL/GenBank/DDBJ whole genome shotgun (WGS) entry which is preliminary data.</text>
</comment>
<evidence type="ECO:0000313" key="1">
    <source>
        <dbReference type="EMBL" id="KAL3680310.1"/>
    </source>
</evidence>
<accession>A0ABD3GM59</accession>
<dbReference type="EMBL" id="JBJQOH010000007">
    <property type="protein sequence ID" value="KAL3680310.1"/>
    <property type="molecule type" value="Genomic_DNA"/>
</dbReference>
<evidence type="ECO:0000313" key="2">
    <source>
        <dbReference type="Proteomes" id="UP001633002"/>
    </source>
</evidence>
<gene>
    <name evidence="1" type="ORF">R1sor_023266</name>
</gene>
<proteinExistence type="predicted"/>